<dbReference type="EMBL" id="JACIFZ010000007">
    <property type="protein sequence ID" value="MBB4224539.1"/>
    <property type="molecule type" value="Genomic_DNA"/>
</dbReference>
<dbReference type="GO" id="GO:0003824">
    <property type="term" value="F:catalytic activity"/>
    <property type="evidence" value="ECO:0007669"/>
    <property type="project" value="UniProtKB-ARBA"/>
</dbReference>
<accession>A0A840FYS3</accession>
<organism evidence="2 3">
    <name type="scientific">Variovorax guangxiensis</name>
    <dbReference type="NCBI Taxonomy" id="1775474"/>
    <lineage>
        <taxon>Bacteria</taxon>
        <taxon>Pseudomonadati</taxon>
        <taxon>Pseudomonadota</taxon>
        <taxon>Betaproteobacteria</taxon>
        <taxon>Burkholderiales</taxon>
        <taxon>Comamonadaceae</taxon>
        <taxon>Variovorax</taxon>
    </lineage>
</organism>
<evidence type="ECO:0000313" key="3">
    <source>
        <dbReference type="Proteomes" id="UP000524450"/>
    </source>
</evidence>
<dbReference type="AlphaFoldDB" id="A0A840FYS3"/>
<dbReference type="InterPro" id="IPR022770">
    <property type="entry name" value="IucA/IucC-like_C"/>
</dbReference>
<comment type="caution">
    <text evidence="2">The sequence shown here is derived from an EMBL/GenBank/DDBJ whole genome shotgun (WGS) entry which is preliminary data.</text>
</comment>
<gene>
    <name evidence="2" type="ORF">GGD71_005332</name>
</gene>
<dbReference type="Pfam" id="PF06276">
    <property type="entry name" value="FhuF"/>
    <property type="match status" value="1"/>
</dbReference>
<name>A0A840FYS3_9BURK</name>
<dbReference type="Proteomes" id="UP000524450">
    <property type="component" value="Unassembled WGS sequence"/>
</dbReference>
<dbReference type="NCBIfam" id="TIGR03951">
    <property type="entry name" value="Fe_III_red_FhuF"/>
    <property type="match status" value="1"/>
</dbReference>
<feature type="domain" description="Aerobactin siderophore biosynthesis IucA/IucC-like C-terminal" evidence="1">
    <location>
        <begin position="66"/>
        <end position="205"/>
    </location>
</feature>
<proteinExistence type="predicted"/>
<sequence length="258" mass="28737">MIALLEPLFQGEHARHGEALHCAPQPPANAIGVADLLHDPALLTDLLYRQARHLGADVRDLRAVASAWSLEYLGMWLPPMVAAASVLQHAFPAAPEQVWVSFDEAGDPLGFHIRDLGRPMPGASTAQRYAPMFWQHLEPLFAAISRLTKLAPKILWSNTARHIETILNEALAMTGCAAPITQDRDRLLRDATWPQARVHPLYAPRREVRRIEAGRCETLTLYRHCCLNHLLPGETHCGPCPLAPAHRRDRAEAEERNA</sequence>
<evidence type="ECO:0000313" key="2">
    <source>
        <dbReference type="EMBL" id="MBB4224539.1"/>
    </source>
</evidence>
<reference evidence="2 3" key="1">
    <citation type="submission" date="2020-08" db="EMBL/GenBank/DDBJ databases">
        <title>Genomic Encyclopedia of Type Strains, Phase IV (KMG-V): Genome sequencing to study the core and pangenomes of soil and plant-associated prokaryotes.</title>
        <authorList>
            <person name="Whitman W."/>
        </authorList>
    </citation>
    <scope>NUCLEOTIDE SEQUENCE [LARGE SCALE GENOMIC DNA]</scope>
    <source>
        <strain evidence="2 3">34/80</strain>
    </source>
</reference>
<dbReference type="RefSeq" id="WP_184641459.1">
    <property type="nucleotide sequence ID" value="NZ_JACIFZ010000007.1"/>
</dbReference>
<protein>
    <submittedName>
        <fullName evidence="2">Ferric iron reductase protein FhuF</fullName>
    </submittedName>
</protein>
<dbReference type="InterPro" id="IPR008090">
    <property type="entry name" value="Fe_iron_reduct"/>
</dbReference>
<evidence type="ECO:0000259" key="1">
    <source>
        <dbReference type="Pfam" id="PF06276"/>
    </source>
</evidence>